<dbReference type="HOGENOM" id="CLU_2513971_0_0_1"/>
<sequence length="85" mass="9892">MSQALFNLNLEEKHIASILLTRVGDQVEFTNLQLPMKFHMCLSAVGLRFQGYGRIEPAFVTIQTILINRRRRGRLAWWDSSLYPL</sequence>
<dbReference type="InParanoid" id="A0A0C3A3D3"/>
<accession>A0A0C3A3D3</accession>
<reference evidence="1 2" key="1">
    <citation type="submission" date="2014-04" db="EMBL/GenBank/DDBJ databases">
        <authorList>
            <consortium name="DOE Joint Genome Institute"/>
            <person name="Kuo A."/>
            <person name="Kohler A."/>
            <person name="Nagy L.G."/>
            <person name="Floudas D."/>
            <person name="Copeland A."/>
            <person name="Barry K.W."/>
            <person name="Cichocki N."/>
            <person name="Veneault-Fourrey C."/>
            <person name="LaButti K."/>
            <person name="Lindquist E.A."/>
            <person name="Lipzen A."/>
            <person name="Lundell T."/>
            <person name="Morin E."/>
            <person name="Murat C."/>
            <person name="Sun H."/>
            <person name="Tunlid A."/>
            <person name="Henrissat B."/>
            <person name="Grigoriev I.V."/>
            <person name="Hibbett D.S."/>
            <person name="Martin F."/>
            <person name="Nordberg H.P."/>
            <person name="Cantor M.N."/>
            <person name="Hua S.X."/>
        </authorList>
    </citation>
    <scope>NUCLEOTIDE SEQUENCE [LARGE SCALE GENOMIC DNA]</scope>
    <source>
        <strain evidence="1 2">Foug A</strain>
    </source>
</reference>
<evidence type="ECO:0000313" key="2">
    <source>
        <dbReference type="Proteomes" id="UP000053989"/>
    </source>
</evidence>
<keyword evidence="2" id="KW-1185">Reference proteome</keyword>
<name>A0A0C3A3D3_9AGAM</name>
<evidence type="ECO:0000313" key="1">
    <source>
        <dbReference type="EMBL" id="KIM59182.1"/>
    </source>
</evidence>
<proteinExistence type="predicted"/>
<protein>
    <submittedName>
        <fullName evidence="1">Uncharacterized protein</fullName>
    </submittedName>
</protein>
<dbReference type="AlphaFoldDB" id="A0A0C3A3D3"/>
<dbReference type="EMBL" id="KN822076">
    <property type="protein sequence ID" value="KIM59182.1"/>
    <property type="molecule type" value="Genomic_DNA"/>
</dbReference>
<dbReference type="Proteomes" id="UP000053989">
    <property type="component" value="Unassembled WGS sequence"/>
</dbReference>
<gene>
    <name evidence="1" type="ORF">SCLCIDRAFT_1217971</name>
</gene>
<organism evidence="1 2">
    <name type="scientific">Scleroderma citrinum Foug A</name>
    <dbReference type="NCBI Taxonomy" id="1036808"/>
    <lineage>
        <taxon>Eukaryota</taxon>
        <taxon>Fungi</taxon>
        <taxon>Dikarya</taxon>
        <taxon>Basidiomycota</taxon>
        <taxon>Agaricomycotina</taxon>
        <taxon>Agaricomycetes</taxon>
        <taxon>Agaricomycetidae</taxon>
        <taxon>Boletales</taxon>
        <taxon>Sclerodermatineae</taxon>
        <taxon>Sclerodermataceae</taxon>
        <taxon>Scleroderma</taxon>
    </lineage>
</organism>
<reference evidence="2" key="2">
    <citation type="submission" date="2015-01" db="EMBL/GenBank/DDBJ databases">
        <title>Evolutionary Origins and Diversification of the Mycorrhizal Mutualists.</title>
        <authorList>
            <consortium name="DOE Joint Genome Institute"/>
            <consortium name="Mycorrhizal Genomics Consortium"/>
            <person name="Kohler A."/>
            <person name="Kuo A."/>
            <person name="Nagy L.G."/>
            <person name="Floudas D."/>
            <person name="Copeland A."/>
            <person name="Barry K.W."/>
            <person name="Cichocki N."/>
            <person name="Veneault-Fourrey C."/>
            <person name="LaButti K."/>
            <person name="Lindquist E.A."/>
            <person name="Lipzen A."/>
            <person name="Lundell T."/>
            <person name="Morin E."/>
            <person name="Murat C."/>
            <person name="Riley R."/>
            <person name="Ohm R."/>
            <person name="Sun H."/>
            <person name="Tunlid A."/>
            <person name="Henrissat B."/>
            <person name="Grigoriev I.V."/>
            <person name="Hibbett D.S."/>
            <person name="Martin F."/>
        </authorList>
    </citation>
    <scope>NUCLEOTIDE SEQUENCE [LARGE SCALE GENOMIC DNA]</scope>
    <source>
        <strain evidence="2">Foug A</strain>
    </source>
</reference>